<proteinExistence type="predicted"/>
<evidence type="ECO:0000256" key="1">
    <source>
        <dbReference type="ARBA" id="ARBA00023242"/>
    </source>
</evidence>
<sequence>MDAPLEAEGCLMMKVERAPAWASEPVLGGPGSSASETSRKCFRQFCYADVSGPHEAFSKLWELCCRWLKPELRSKEQILELLVVEQFLSVLPERIQARARKQCPESGEEAVALVVHLEKEAGRRRQPVCSPVRSEKQAPRAAVWDVADSPPETQPGVVSREEAGSLHSGHQEQPTPKRELRPLPKNACPTPWVPIPDEEWNTIDQEVTTTKLPVVSQCCYRDQ</sequence>
<dbReference type="CDD" id="cd07936">
    <property type="entry name" value="SCAN"/>
    <property type="match status" value="1"/>
</dbReference>
<dbReference type="InterPro" id="IPR038269">
    <property type="entry name" value="SCAN_sf"/>
</dbReference>
<feature type="region of interest" description="Disordered" evidence="3">
    <location>
        <begin position="140"/>
        <end position="192"/>
    </location>
</feature>
<evidence type="ECO:0000313" key="5">
    <source>
        <dbReference type="EMBL" id="KAF6294955.1"/>
    </source>
</evidence>
<dbReference type="InterPro" id="IPR003309">
    <property type="entry name" value="SCAN_dom"/>
</dbReference>
<dbReference type="EMBL" id="JACAGB010000031">
    <property type="protein sequence ID" value="KAF6294955.1"/>
    <property type="molecule type" value="Genomic_DNA"/>
</dbReference>
<protein>
    <submittedName>
        <fullName evidence="5">Zinc finger with KRAB and SCAN domains 2</fullName>
    </submittedName>
</protein>
<dbReference type="SUPFAM" id="SSF47353">
    <property type="entry name" value="Retrovirus capsid dimerization domain-like"/>
    <property type="match status" value="1"/>
</dbReference>
<organism evidence="5 6">
    <name type="scientific">Pipistrellus kuhlii</name>
    <name type="common">Kuhl's pipistrelle</name>
    <dbReference type="NCBI Taxonomy" id="59472"/>
    <lineage>
        <taxon>Eukaryota</taxon>
        <taxon>Metazoa</taxon>
        <taxon>Chordata</taxon>
        <taxon>Craniata</taxon>
        <taxon>Vertebrata</taxon>
        <taxon>Euteleostomi</taxon>
        <taxon>Mammalia</taxon>
        <taxon>Eutheria</taxon>
        <taxon>Laurasiatheria</taxon>
        <taxon>Chiroptera</taxon>
        <taxon>Yangochiroptera</taxon>
        <taxon>Vespertilionidae</taxon>
        <taxon>Pipistrellus</taxon>
    </lineage>
</organism>
<dbReference type="AlphaFoldDB" id="A0A7J7T380"/>
<feature type="domain" description="SCAN box" evidence="4">
    <location>
        <begin position="39"/>
        <end position="120"/>
    </location>
</feature>
<dbReference type="InterPro" id="IPR050916">
    <property type="entry name" value="SCAN-C2H2_zinc_finger"/>
</dbReference>
<dbReference type="PANTHER" id="PTHR45935:SF15">
    <property type="entry name" value="SCAN BOX DOMAIN-CONTAINING PROTEIN"/>
    <property type="match status" value="1"/>
</dbReference>
<accession>A0A7J7T380</accession>
<gene>
    <name evidence="5" type="ORF">mPipKuh1_019137</name>
</gene>
<dbReference type="PANTHER" id="PTHR45935">
    <property type="entry name" value="PROTEIN ZBED8-RELATED"/>
    <property type="match status" value="1"/>
</dbReference>
<keyword evidence="1 2" id="KW-0539">Nucleus</keyword>
<dbReference type="FunFam" id="1.10.4020.10:FF:000001">
    <property type="entry name" value="zinc finger protein 263 isoform X1"/>
    <property type="match status" value="1"/>
</dbReference>
<dbReference type="Proteomes" id="UP000558488">
    <property type="component" value="Unassembled WGS sequence"/>
</dbReference>
<dbReference type="Pfam" id="PF02023">
    <property type="entry name" value="SCAN"/>
    <property type="match status" value="1"/>
</dbReference>
<evidence type="ECO:0000256" key="2">
    <source>
        <dbReference type="PROSITE-ProRule" id="PRU00187"/>
    </source>
</evidence>
<dbReference type="GO" id="GO:0005634">
    <property type="term" value="C:nucleus"/>
    <property type="evidence" value="ECO:0007669"/>
    <property type="project" value="UniProtKB-SubCell"/>
</dbReference>
<evidence type="ECO:0000313" key="6">
    <source>
        <dbReference type="Proteomes" id="UP000558488"/>
    </source>
</evidence>
<comment type="caution">
    <text evidence="5">The sequence shown here is derived from an EMBL/GenBank/DDBJ whole genome shotgun (WGS) entry which is preliminary data.</text>
</comment>
<dbReference type="Gene3D" id="1.10.4020.10">
    <property type="entry name" value="DNA breaking-rejoining enzymes"/>
    <property type="match status" value="1"/>
</dbReference>
<dbReference type="PROSITE" id="PS50804">
    <property type="entry name" value="SCAN_BOX"/>
    <property type="match status" value="1"/>
</dbReference>
<evidence type="ECO:0000256" key="3">
    <source>
        <dbReference type="SAM" id="MobiDB-lite"/>
    </source>
</evidence>
<keyword evidence="6" id="KW-1185">Reference proteome</keyword>
<reference evidence="5 6" key="1">
    <citation type="journal article" date="2020" name="Nature">
        <title>Six reference-quality genomes reveal evolution of bat adaptations.</title>
        <authorList>
            <person name="Jebb D."/>
            <person name="Huang Z."/>
            <person name="Pippel M."/>
            <person name="Hughes G.M."/>
            <person name="Lavrichenko K."/>
            <person name="Devanna P."/>
            <person name="Winkler S."/>
            <person name="Jermiin L.S."/>
            <person name="Skirmuntt E.C."/>
            <person name="Katzourakis A."/>
            <person name="Burkitt-Gray L."/>
            <person name="Ray D.A."/>
            <person name="Sullivan K.A.M."/>
            <person name="Roscito J.G."/>
            <person name="Kirilenko B.M."/>
            <person name="Davalos L.M."/>
            <person name="Corthals A.P."/>
            <person name="Power M.L."/>
            <person name="Jones G."/>
            <person name="Ransome R.D."/>
            <person name="Dechmann D.K.N."/>
            <person name="Locatelli A.G."/>
            <person name="Puechmaille S.J."/>
            <person name="Fedrigo O."/>
            <person name="Jarvis E.D."/>
            <person name="Hiller M."/>
            <person name="Vernes S.C."/>
            <person name="Myers E.W."/>
            <person name="Teeling E.C."/>
        </authorList>
    </citation>
    <scope>NUCLEOTIDE SEQUENCE [LARGE SCALE GENOMIC DNA]</scope>
    <source>
        <strain evidence="5">MPipKuh1</strain>
        <tissue evidence="5">Flight muscle</tissue>
    </source>
</reference>
<name>A0A7J7T380_PIPKU</name>
<evidence type="ECO:0000259" key="4">
    <source>
        <dbReference type="PROSITE" id="PS50804"/>
    </source>
</evidence>
<comment type="subcellular location">
    <subcellularLocation>
        <location evidence="2">Nucleus</location>
    </subcellularLocation>
</comment>
<dbReference type="SMART" id="SM00431">
    <property type="entry name" value="SCAN"/>
    <property type="match status" value="1"/>
</dbReference>